<keyword evidence="3" id="KW-1185">Reference proteome</keyword>
<organism evidence="2 3">
    <name type="scientific">Silvibacterium bohemicum</name>
    <dbReference type="NCBI Taxonomy" id="1577686"/>
    <lineage>
        <taxon>Bacteria</taxon>
        <taxon>Pseudomonadati</taxon>
        <taxon>Acidobacteriota</taxon>
        <taxon>Terriglobia</taxon>
        <taxon>Terriglobales</taxon>
        <taxon>Acidobacteriaceae</taxon>
        <taxon>Silvibacterium</taxon>
    </lineage>
</organism>
<keyword evidence="1" id="KW-1133">Transmembrane helix</keyword>
<comment type="caution">
    <text evidence="2">The sequence shown here is derived from an EMBL/GenBank/DDBJ whole genome shotgun (WGS) entry which is preliminary data.</text>
</comment>
<dbReference type="EMBL" id="JACHEK010000001">
    <property type="protein sequence ID" value="MBB6142381.1"/>
    <property type="molecule type" value="Genomic_DNA"/>
</dbReference>
<dbReference type="OrthoDB" id="119753at2"/>
<gene>
    <name evidence="2" type="ORF">HNQ77_000319</name>
</gene>
<dbReference type="RefSeq" id="WP_050057618.1">
    <property type="nucleotide sequence ID" value="NZ_JACHEK010000001.1"/>
</dbReference>
<reference evidence="2 3" key="1">
    <citation type="submission" date="2020-08" db="EMBL/GenBank/DDBJ databases">
        <title>Genomic Encyclopedia of Type Strains, Phase IV (KMG-IV): sequencing the most valuable type-strain genomes for metagenomic binning, comparative biology and taxonomic classification.</title>
        <authorList>
            <person name="Goeker M."/>
        </authorList>
    </citation>
    <scope>NUCLEOTIDE SEQUENCE [LARGE SCALE GENOMIC DNA]</scope>
    <source>
        <strain evidence="2 3">DSM 103733</strain>
    </source>
</reference>
<dbReference type="Proteomes" id="UP000538666">
    <property type="component" value="Unassembled WGS sequence"/>
</dbReference>
<accession>A0A841JTT7</accession>
<evidence type="ECO:0000313" key="3">
    <source>
        <dbReference type="Proteomes" id="UP000538666"/>
    </source>
</evidence>
<protein>
    <submittedName>
        <fullName evidence="2">Uncharacterized protein</fullName>
    </submittedName>
</protein>
<proteinExistence type="predicted"/>
<name>A0A841JTT7_9BACT</name>
<feature type="transmembrane region" description="Helical" evidence="1">
    <location>
        <begin position="12"/>
        <end position="34"/>
    </location>
</feature>
<dbReference type="AlphaFoldDB" id="A0A841JTT7"/>
<keyword evidence="1" id="KW-0472">Membrane</keyword>
<sequence>MKYDGNDESFGFEAALLLKSTSILLMFLVMISAARAQSGAPSQSSPDLAEKAETGSARLPSGTEVAYRIRLLPLASFPSLPAAIASQLQQKNCMVPQTYEARRPENVIHGAFEKQGSDDWAVLCSASGTTALYAFFQSRPDQPILLRSQRDQEWLGAEAGSGYGAAWGISIADASQIRPLKSSRHIAPIDHAGIRDSNVERSSSIHYFHNGAWVPLDGGN</sequence>
<evidence type="ECO:0000313" key="2">
    <source>
        <dbReference type="EMBL" id="MBB6142381.1"/>
    </source>
</evidence>
<evidence type="ECO:0000256" key="1">
    <source>
        <dbReference type="SAM" id="Phobius"/>
    </source>
</evidence>
<keyword evidence="1" id="KW-0812">Transmembrane</keyword>